<organism evidence="1 2">
    <name type="scientific">Flavobacterium keumense</name>
    <dbReference type="NCBI Taxonomy" id="1306518"/>
    <lineage>
        <taxon>Bacteria</taxon>
        <taxon>Pseudomonadati</taxon>
        <taxon>Bacteroidota</taxon>
        <taxon>Flavobacteriia</taxon>
        <taxon>Flavobacteriales</taxon>
        <taxon>Flavobacteriaceae</taxon>
        <taxon>Flavobacterium</taxon>
    </lineage>
</organism>
<sequence>MNTIGFLSFEPWYILEETPIAKDILFFDKLMFSSASIASAELVCSNLPLRPCDKDLVKRKLKEIEIYMKAGLIIDYSANDFKKDYAIFHSIDETKDLGQYLIESDFENPYLDKNNPKDNIFGSLSSLREIVELKSRIFSIINNSKSSDHYIPIIREKYKKTLITEKLDISDAVRVVLKKIPIINENISIENVIEFKSDPDTKLKLGRLRNWITEVSNTKMSTKEMEEKIEYLLLEYSNHMNLHRIEYDFGKIETIVSTSLSFIENLAKLKLSEASKVIFDLTRTEIRLLKAENSAPGKEVAFINKLNKITSYNSL</sequence>
<protein>
    <submittedName>
        <fullName evidence="1">Uncharacterized protein</fullName>
    </submittedName>
</protein>
<dbReference type="RefSeq" id="WP_264534254.1">
    <property type="nucleotide sequence ID" value="NZ_CP092332.1"/>
</dbReference>
<keyword evidence="2" id="KW-1185">Reference proteome</keyword>
<evidence type="ECO:0000313" key="1">
    <source>
        <dbReference type="EMBL" id="WGK95133.1"/>
    </source>
</evidence>
<accession>A0ABY8N7K6</accession>
<dbReference type="Proteomes" id="UP001232117">
    <property type="component" value="Chromosome"/>
</dbReference>
<name>A0ABY8N7K6_9FLAO</name>
<gene>
    <name evidence="1" type="ORF">MG292_02575</name>
</gene>
<reference evidence="1 2" key="1">
    <citation type="submission" date="2022-02" db="EMBL/GenBank/DDBJ databases">
        <authorList>
            <person name="Cha I.-T."/>
            <person name="Lee K.-E."/>
            <person name="Park S.-J."/>
        </authorList>
    </citation>
    <scope>NUCLEOTIDE SEQUENCE [LARGE SCALE GENOMIC DNA]</scope>
    <source>
        <strain evidence="1 2">K3R-10</strain>
    </source>
</reference>
<evidence type="ECO:0000313" key="2">
    <source>
        <dbReference type="Proteomes" id="UP001232117"/>
    </source>
</evidence>
<dbReference type="EMBL" id="CP092332">
    <property type="protein sequence ID" value="WGK95133.1"/>
    <property type="molecule type" value="Genomic_DNA"/>
</dbReference>
<reference evidence="1 2" key="2">
    <citation type="submission" date="2023-06" db="EMBL/GenBank/DDBJ databases">
        <title>Complete Genome Sequence of Flavobacterium keumense K3R-10.</title>
        <authorList>
            <person name="Jeong H."/>
            <person name="Jhang S.Y."/>
            <person name="Kim J.N."/>
        </authorList>
    </citation>
    <scope>NUCLEOTIDE SEQUENCE [LARGE SCALE GENOMIC DNA]</scope>
    <source>
        <strain evidence="1 2">K3R-10</strain>
    </source>
</reference>
<proteinExistence type="predicted"/>